<comment type="catalytic activity">
    <reaction evidence="4">
        <text>oxaloacetate = enol-oxaloacetate</text>
        <dbReference type="Rhea" id="RHEA:16021"/>
        <dbReference type="ChEBI" id="CHEBI:16452"/>
        <dbReference type="ChEBI" id="CHEBI:17479"/>
        <dbReference type="EC" id="5.3.2.2"/>
    </reaction>
    <physiologicalReaction direction="right-to-left" evidence="4">
        <dbReference type="Rhea" id="RHEA:16023"/>
    </physiologicalReaction>
</comment>
<evidence type="ECO:0000256" key="5">
    <source>
        <dbReference type="ARBA" id="ARBA00044973"/>
    </source>
</evidence>
<evidence type="ECO:0000256" key="3">
    <source>
        <dbReference type="ARBA" id="ARBA00042340"/>
    </source>
</evidence>
<dbReference type="GO" id="GO:0050163">
    <property type="term" value="F:oxaloacetate tautomerase activity"/>
    <property type="evidence" value="ECO:0007669"/>
    <property type="project" value="UniProtKB-EC"/>
</dbReference>
<comment type="similarity">
    <text evidence="1">Belongs to the FAH family.</text>
</comment>
<name>A0A0D8XCN7_DICVI</name>
<protein>
    <recommendedName>
        <fullName evidence="5">oxaloacetate tautomerase</fullName>
        <ecNumber evidence="5">5.3.2.2</ecNumber>
    </recommendedName>
    <alternativeName>
        <fullName evidence="3">Fumarylacetoacetate hydrolase domain-containing protein 1</fullName>
    </alternativeName>
</protein>
<keyword evidence="8" id="KW-1185">Reference proteome</keyword>
<keyword evidence="2" id="KW-0479">Metal-binding</keyword>
<organism evidence="7 8">
    <name type="scientific">Dictyocaulus viviparus</name>
    <name type="common">Bovine lungworm</name>
    <dbReference type="NCBI Taxonomy" id="29172"/>
    <lineage>
        <taxon>Eukaryota</taxon>
        <taxon>Metazoa</taxon>
        <taxon>Ecdysozoa</taxon>
        <taxon>Nematoda</taxon>
        <taxon>Chromadorea</taxon>
        <taxon>Rhabditida</taxon>
        <taxon>Rhabditina</taxon>
        <taxon>Rhabditomorpha</taxon>
        <taxon>Strongyloidea</taxon>
        <taxon>Metastrongylidae</taxon>
        <taxon>Dictyocaulus</taxon>
    </lineage>
</organism>
<dbReference type="Proteomes" id="UP000053766">
    <property type="component" value="Unassembled WGS sequence"/>
</dbReference>
<evidence type="ECO:0000313" key="8">
    <source>
        <dbReference type="Proteomes" id="UP000053766"/>
    </source>
</evidence>
<dbReference type="InterPro" id="IPR036663">
    <property type="entry name" value="Fumarylacetoacetase_C_sf"/>
</dbReference>
<dbReference type="EC" id="5.3.2.2" evidence="5"/>
<dbReference type="PANTHER" id="PTHR11820">
    <property type="entry name" value="ACYLPYRUVASE"/>
    <property type="match status" value="1"/>
</dbReference>
<gene>
    <name evidence="7" type="ORF">DICVIV_11628</name>
</gene>
<dbReference type="EMBL" id="KN716672">
    <property type="protein sequence ID" value="KJH42385.1"/>
    <property type="molecule type" value="Genomic_DNA"/>
</dbReference>
<feature type="domain" description="Fumarylacetoacetase-like C-terminal" evidence="6">
    <location>
        <begin position="3"/>
        <end position="146"/>
    </location>
</feature>
<accession>A0A0D8XCN7</accession>
<reference evidence="8" key="2">
    <citation type="journal article" date="2016" name="Sci. Rep.">
        <title>Dictyocaulus viviparus genome, variome and transcriptome elucidate lungworm biology and support future intervention.</title>
        <authorList>
            <person name="McNulty S.N."/>
            <person name="Strube C."/>
            <person name="Rosa B.A."/>
            <person name="Martin J.C."/>
            <person name="Tyagi R."/>
            <person name="Choi Y.J."/>
            <person name="Wang Q."/>
            <person name="Hallsworth Pepin K."/>
            <person name="Zhang X."/>
            <person name="Ozersky P."/>
            <person name="Wilson R.K."/>
            <person name="Sternberg P.W."/>
            <person name="Gasser R.B."/>
            <person name="Mitreva M."/>
        </authorList>
    </citation>
    <scope>NUCLEOTIDE SEQUENCE [LARGE SCALE GENOMIC DNA]</scope>
    <source>
        <strain evidence="8">HannoverDv2000</strain>
    </source>
</reference>
<dbReference type="STRING" id="29172.A0A0D8XCN7"/>
<evidence type="ECO:0000259" key="6">
    <source>
        <dbReference type="Pfam" id="PF01557"/>
    </source>
</evidence>
<evidence type="ECO:0000313" key="7">
    <source>
        <dbReference type="EMBL" id="KJH42385.1"/>
    </source>
</evidence>
<dbReference type="Pfam" id="PF01557">
    <property type="entry name" value="FAA_hydrolase"/>
    <property type="match status" value="1"/>
</dbReference>
<dbReference type="PANTHER" id="PTHR11820:SF7">
    <property type="entry name" value="ACYLPYRUVASE FAHD1, MITOCHONDRIAL"/>
    <property type="match status" value="1"/>
</dbReference>
<evidence type="ECO:0000256" key="1">
    <source>
        <dbReference type="ARBA" id="ARBA00010211"/>
    </source>
</evidence>
<dbReference type="AlphaFoldDB" id="A0A0D8XCN7"/>
<dbReference type="OrthoDB" id="411064at2759"/>
<proteinExistence type="inferred from homology"/>
<dbReference type="GO" id="GO:0046872">
    <property type="term" value="F:metal ion binding"/>
    <property type="evidence" value="ECO:0007669"/>
    <property type="project" value="UniProtKB-KW"/>
</dbReference>
<dbReference type="GO" id="GO:0018773">
    <property type="term" value="F:acetylpyruvate hydrolase activity"/>
    <property type="evidence" value="ECO:0007669"/>
    <property type="project" value="TreeGrafter"/>
</dbReference>
<reference evidence="7 8" key="1">
    <citation type="submission" date="2013-11" db="EMBL/GenBank/DDBJ databases">
        <title>Draft genome of the bovine lungworm Dictyocaulus viviparus.</title>
        <authorList>
            <person name="Mitreva M."/>
        </authorList>
    </citation>
    <scope>NUCLEOTIDE SEQUENCE [LARGE SCALE GENOMIC DNA]</scope>
    <source>
        <strain evidence="7 8">HannoverDv2000</strain>
    </source>
</reference>
<dbReference type="InterPro" id="IPR011234">
    <property type="entry name" value="Fumarylacetoacetase-like_C"/>
</dbReference>
<dbReference type="Gene3D" id="3.90.850.10">
    <property type="entry name" value="Fumarylacetoacetase-like, C-terminal domain"/>
    <property type="match status" value="1"/>
</dbReference>
<evidence type="ECO:0000256" key="2">
    <source>
        <dbReference type="ARBA" id="ARBA00022723"/>
    </source>
</evidence>
<dbReference type="SUPFAM" id="SSF56529">
    <property type="entry name" value="FAH"/>
    <property type="match status" value="1"/>
</dbReference>
<sequence>MNLNQEVELGIVIGRNAKNVARSEAMSYIGGYTVALDITARDFQDEAKQSGNPWFLAKSFDTSCPISKFIPKEEVEDPHKEEIFCIINGVEKQRSRTDMMIFDVPYLMEFITRFVTLSKGDLLLTGTPAGVCRILPGDSIEFGITNRITSKFVVQ</sequence>
<dbReference type="GO" id="GO:0005739">
    <property type="term" value="C:mitochondrion"/>
    <property type="evidence" value="ECO:0007669"/>
    <property type="project" value="TreeGrafter"/>
</dbReference>
<evidence type="ECO:0000256" key="4">
    <source>
        <dbReference type="ARBA" id="ARBA00044911"/>
    </source>
</evidence>